<dbReference type="Pfam" id="PF02888">
    <property type="entry name" value="CaMBD"/>
    <property type="match status" value="1"/>
</dbReference>
<organism evidence="3 4">
    <name type="scientific">Cichlidogyrus casuarinus</name>
    <dbReference type="NCBI Taxonomy" id="1844966"/>
    <lineage>
        <taxon>Eukaryota</taxon>
        <taxon>Metazoa</taxon>
        <taxon>Spiralia</taxon>
        <taxon>Lophotrochozoa</taxon>
        <taxon>Platyhelminthes</taxon>
        <taxon>Monogenea</taxon>
        <taxon>Monopisthocotylea</taxon>
        <taxon>Dactylogyridea</taxon>
        <taxon>Ancyrocephalidae</taxon>
        <taxon>Cichlidogyrus</taxon>
    </lineage>
</organism>
<comment type="caution">
    <text evidence="3">The sequence shown here is derived from an EMBL/GenBank/DDBJ whole genome shotgun (WGS) entry which is preliminary data.</text>
</comment>
<dbReference type="Proteomes" id="UP001626550">
    <property type="component" value="Unassembled WGS sequence"/>
</dbReference>
<evidence type="ECO:0000313" key="3">
    <source>
        <dbReference type="EMBL" id="KAL3311036.1"/>
    </source>
</evidence>
<keyword evidence="1" id="KW-0175">Coiled coil</keyword>
<reference evidence="3 4" key="1">
    <citation type="submission" date="2024-11" db="EMBL/GenBank/DDBJ databases">
        <title>Adaptive evolution of stress response genes in parasites aligns with host niche diversity.</title>
        <authorList>
            <person name="Hahn C."/>
            <person name="Resl P."/>
        </authorList>
    </citation>
    <scope>NUCLEOTIDE SEQUENCE [LARGE SCALE GENOMIC DNA]</scope>
    <source>
        <strain evidence="3">EGGRZ-B1_66</strain>
        <tissue evidence="3">Body</tissue>
    </source>
</reference>
<dbReference type="InterPro" id="IPR036122">
    <property type="entry name" value="CaM-bd_dom_sf"/>
</dbReference>
<evidence type="ECO:0000256" key="1">
    <source>
        <dbReference type="SAM" id="Coils"/>
    </source>
</evidence>
<evidence type="ECO:0000259" key="2">
    <source>
        <dbReference type="Pfam" id="PF02888"/>
    </source>
</evidence>
<dbReference type="InterPro" id="IPR004178">
    <property type="entry name" value="CaM-bd_dom"/>
</dbReference>
<feature type="coiled-coil region" evidence="1">
    <location>
        <begin position="79"/>
        <end position="106"/>
    </location>
</feature>
<dbReference type="Gene3D" id="1.10.287.70">
    <property type="match status" value="1"/>
</dbReference>
<evidence type="ECO:0000313" key="4">
    <source>
        <dbReference type="Proteomes" id="UP001626550"/>
    </source>
</evidence>
<accession>A0ABD2PX65</accession>
<protein>
    <recommendedName>
        <fullName evidence="2">Calmodulin-binding domain-containing protein</fullName>
    </recommendedName>
</protein>
<sequence length="116" mass="14010">MELSRSERRIQEFLLEGQLNKEIQYCAAELIRLAWKRFRDKKQDSVEHFLHNQKLIHAAKKFRKLRRKRGHLVEKSLSLVDISHENERLERLLEDTMQEMKDMREEIRTLLGGPKS</sequence>
<dbReference type="EMBL" id="JBJKFK010002483">
    <property type="protein sequence ID" value="KAL3311036.1"/>
    <property type="molecule type" value="Genomic_DNA"/>
</dbReference>
<proteinExistence type="predicted"/>
<dbReference type="AlphaFoldDB" id="A0ABD2PX65"/>
<feature type="domain" description="Calmodulin-binding" evidence="2">
    <location>
        <begin position="18"/>
        <end position="84"/>
    </location>
</feature>
<keyword evidence="4" id="KW-1185">Reference proteome</keyword>
<name>A0ABD2PX65_9PLAT</name>
<dbReference type="SUPFAM" id="SSF81327">
    <property type="entry name" value="Small-conductance potassium channel"/>
    <property type="match status" value="1"/>
</dbReference>
<gene>
    <name evidence="3" type="ORF">Ciccas_010390</name>
</gene>